<dbReference type="EMBL" id="JAUTXY010000012">
    <property type="protein sequence ID" value="MEE2060418.1"/>
    <property type="molecule type" value="Genomic_DNA"/>
</dbReference>
<dbReference type="InterPro" id="IPR036388">
    <property type="entry name" value="WH-like_DNA-bd_sf"/>
</dbReference>
<evidence type="ECO:0000256" key="4">
    <source>
        <dbReference type="ARBA" id="ARBA00023159"/>
    </source>
</evidence>
<reference evidence="7 8" key="1">
    <citation type="submission" date="2023-07" db="EMBL/GenBank/DDBJ databases">
        <authorList>
            <person name="Girao M."/>
            <person name="Carvalho M.F."/>
        </authorList>
    </citation>
    <scope>NUCLEOTIDE SEQUENCE [LARGE SCALE GENOMIC DNA]</scope>
    <source>
        <strain evidence="7 8">YIM65754</strain>
    </source>
</reference>
<dbReference type="SUPFAM" id="SSF46785">
    <property type="entry name" value="Winged helix' DNA-binding domain"/>
    <property type="match status" value="1"/>
</dbReference>
<accession>A0ABU7LFV2</accession>
<keyword evidence="8" id="KW-1185">Reference proteome</keyword>
<dbReference type="SUPFAM" id="SSF53850">
    <property type="entry name" value="Periplasmic binding protein-like II"/>
    <property type="match status" value="1"/>
</dbReference>
<evidence type="ECO:0000313" key="8">
    <source>
        <dbReference type="Proteomes" id="UP001336020"/>
    </source>
</evidence>
<dbReference type="PANTHER" id="PTHR30346:SF0">
    <property type="entry name" value="HCA OPERON TRANSCRIPTIONAL ACTIVATOR HCAR"/>
    <property type="match status" value="1"/>
</dbReference>
<keyword evidence="3" id="KW-0238">DNA-binding</keyword>
<evidence type="ECO:0000259" key="6">
    <source>
        <dbReference type="PROSITE" id="PS50931"/>
    </source>
</evidence>
<evidence type="ECO:0000256" key="1">
    <source>
        <dbReference type="ARBA" id="ARBA00009437"/>
    </source>
</evidence>
<keyword evidence="4" id="KW-0010">Activator</keyword>
<dbReference type="PANTHER" id="PTHR30346">
    <property type="entry name" value="TRANSCRIPTIONAL DUAL REGULATOR HCAR-RELATED"/>
    <property type="match status" value="1"/>
</dbReference>
<feature type="domain" description="HTH lysR-type" evidence="6">
    <location>
        <begin position="9"/>
        <end position="66"/>
    </location>
</feature>
<dbReference type="PRINTS" id="PR00039">
    <property type="entry name" value="HTHLYSR"/>
</dbReference>
<dbReference type="RefSeq" id="WP_330135603.1">
    <property type="nucleotide sequence ID" value="NZ_JAUTXY010000012.1"/>
</dbReference>
<evidence type="ECO:0000256" key="5">
    <source>
        <dbReference type="ARBA" id="ARBA00023163"/>
    </source>
</evidence>
<evidence type="ECO:0000313" key="7">
    <source>
        <dbReference type="EMBL" id="MEE2060418.1"/>
    </source>
</evidence>
<dbReference type="PROSITE" id="PS50931">
    <property type="entry name" value="HTH_LYSR"/>
    <property type="match status" value="1"/>
</dbReference>
<dbReference type="Gene3D" id="1.10.10.10">
    <property type="entry name" value="Winged helix-like DNA-binding domain superfamily/Winged helix DNA-binding domain"/>
    <property type="match status" value="1"/>
</dbReference>
<dbReference type="Proteomes" id="UP001336020">
    <property type="component" value="Unassembled WGS sequence"/>
</dbReference>
<evidence type="ECO:0000256" key="3">
    <source>
        <dbReference type="ARBA" id="ARBA00023125"/>
    </source>
</evidence>
<comment type="caution">
    <text evidence="7">The sequence shown here is derived from an EMBL/GenBank/DDBJ whole genome shotgun (WGS) entry which is preliminary data.</text>
</comment>
<gene>
    <name evidence="7" type="ORF">Q7514_23120</name>
</gene>
<dbReference type="InterPro" id="IPR000847">
    <property type="entry name" value="LysR_HTH_N"/>
</dbReference>
<name>A0ABU7LFV2_9NOCA</name>
<proteinExistence type="inferred from homology"/>
<comment type="similarity">
    <text evidence="1">Belongs to the LysR transcriptional regulatory family.</text>
</comment>
<dbReference type="Gene3D" id="3.40.190.10">
    <property type="entry name" value="Periplasmic binding protein-like II"/>
    <property type="match status" value="2"/>
</dbReference>
<keyword evidence="2" id="KW-0805">Transcription regulation</keyword>
<protein>
    <submittedName>
        <fullName evidence="7">LysR family transcriptional regulator</fullName>
    </submittedName>
</protein>
<keyword evidence="5" id="KW-0804">Transcription</keyword>
<evidence type="ECO:0000256" key="2">
    <source>
        <dbReference type="ARBA" id="ARBA00023015"/>
    </source>
</evidence>
<organism evidence="7 8">
    <name type="scientific">Rhodococcus artemisiae</name>
    <dbReference type="NCBI Taxonomy" id="714159"/>
    <lineage>
        <taxon>Bacteria</taxon>
        <taxon>Bacillati</taxon>
        <taxon>Actinomycetota</taxon>
        <taxon>Actinomycetes</taxon>
        <taxon>Mycobacteriales</taxon>
        <taxon>Nocardiaceae</taxon>
        <taxon>Rhodococcus</taxon>
    </lineage>
</organism>
<dbReference type="InterPro" id="IPR036390">
    <property type="entry name" value="WH_DNA-bd_sf"/>
</dbReference>
<sequence length="322" mass="36376">MTGERARDLDTRLARTFVAVATEENFTRAAALLGITQQAVSAHVRRLESVLGVVLFDRTASRTTLTEQGRRLLPAAKTLIFAADAFLRSSHQEIPRIRIAEIRGRRMMQDCWAVHRRSHPDSRASFYDMLSVEQITAILDGRLDVGMGRLIKSIPEIESAPFRLDATMVLNIHPLPDPTLRGTRLGYTGLWGGRFSGWIDFCQTLAGEFGVELEQVPHDNTLLEAIGQGQIAGEIPPILALSGMRDYADADSFSFQYLDDVQPYYPWSIFWRKHESRPEVLEFVETALDVARSKRWLSLLDRNVETWIPPDGMHFLDTHTTA</sequence>
<dbReference type="Pfam" id="PF00126">
    <property type="entry name" value="HTH_1"/>
    <property type="match status" value="1"/>
</dbReference>